<evidence type="ECO:0000259" key="1">
    <source>
        <dbReference type="Pfam" id="PF02579"/>
    </source>
</evidence>
<sequence length="105" mass="11262">MKIAVASNGKNEKAQVSEVSGRAPYFLIFEDGKLIKTIKNPFRIGGGGAGFAVAEMLSDEKVKMIVSGKFGPNIMSALESKGIKCKEMSGITAKEALRKIEEQNP</sequence>
<evidence type="ECO:0000313" key="2">
    <source>
        <dbReference type="EMBL" id="GAH56689.1"/>
    </source>
</evidence>
<feature type="domain" description="Dinitrogenase iron-molybdenum cofactor biosynthesis" evidence="1">
    <location>
        <begin position="14"/>
        <end position="101"/>
    </location>
</feature>
<accession>X1HS68</accession>
<dbReference type="PANTHER" id="PTHR33937">
    <property type="entry name" value="IRON-MOLYBDENUM PROTEIN-RELATED-RELATED"/>
    <property type="match status" value="1"/>
</dbReference>
<dbReference type="SUPFAM" id="SSF53146">
    <property type="entry name" value="Nitrogenase accessory factor-like"/>
    <property type="match status" value="1"/>
</dbReference>
<dbReference type="EMBL" id="BARU01023743">
    <property type="protein sequence ID" value="GAH56689.1"/>
    <property type="molecule type" value="Genomic_DNA"/>
</dbReference>
<organism evidence="2">
    <name type="scientific">marine sediment metagenome</name>
    <dbReference type="NCBI Taxonomy" id="412755"/>
    <lineage>
        <taxon>unclassified sequences</taxon>
        <taxon>metagenomes</taxon>
        <taxon>ecological metagenomes</taxon>
    </lineage>
</organism>
<dbReference type="Pfam" id="PF02579">
    <property type="entry name" value="Nitro_FeMo-Co"/>
    <property type="match status" value="1"/>
</dbReference>
<dbReference type="InterPro" id="IPR036105">
    <property type="entry name" value="DiNase_FeMo-co_biosyn_sf"/>
</dbReference>
<comment type="caution">
    <text evidence="2">The sequence shown here is derived from an EMBL/GenBank/DDBJ whole genome shotgun (WGS) entry which is preliminary data.</text>
</comment>
<protein>
    <recommendedName>
        <fullName evidence="1">Dinitrogenase iron-molybdenum cofactor biosynthesis domain-containing protein</fullName>
    </recommendedName>
</protein>
<dbReference type="InterPro" id="IPR051840">
    <property type="entry name" value="NifX/NifY_domain"/>
</dbReference>
<dbReference type="AlphaFoldDB" id="X1HS68"/>
<reference evidence="2" key="1">
    <citation type="journal article" date="2014" name="Front. Microbiol.">
        <title>High frequency of phylogenetically diverse reductive dehalogenase-homologous genes in deep subseafloor sedimentary metagenomes.</title>
        <authorList>
            <person name="Kawai M."/>
            <person name="Futagami T."/>
            <person name="Toyoda A."/>
            <person name="Takaki Y."/>
            <person name="Nishi S."/>
            <person name="Hori S."/>
            <person name="Arai W."/>
            <person name="Tsubouchi T."/>
            <person name="Morono Y."/>
            <person name="Uchiyama I."/>
            <person name="Ito T."/>
            <person name="Fujiyama A."/>
            <person name="Inagaki F."/>
            <person name="Takami H."/>
        </authorList>
    </citation>
    <scope>NUCLEOTIDE SEQUENCE</scope>
    <source>
        <strain evidence="2">Expedition CK06-06</strain>
    </source>
</reference>
<dbReference type="InterPro" id="IPR003731">
    <property type="entry name" value="Di-Nase_FeMo-co_biosynth"/>
</dbReference>
<dbReference type="PANTHER" id="PTHR33937:SF2">
    <property type="entry name" value="DINITROGENASE IRON-MOLYBDENUM COFACTOR BIOSYNTHESIS DOMAIN-CONTAINING PROTEIN"/>
    <property type="match status" value="1"/>
</dbReference>
<name>X1HS68_9ZZZZ</name>
<dbReference type="Gene3D" id="3.30.420.130">
    <property type="entry name" value="Dinitrogenase iron-molybdenum cofactor biosynthesis domain"/>
    <property type="match status" value="1"/>
</dbReference>
<proteinExistence type="predicted"/>
<gene>
    <name evidence="2" type="ORF">S03H2_38500</name>
</gene>